<protein>
    <submittedName>
        <fullName evidence="4">TetR family transcriptional regulator</fullName>
    </submittedName>
</protein>
<keyword evidence="5" id="KW-1185">Reference proteome</keyword>
<dbReference type="PANTHER" id="PTHR30055:SF209">
    <property type="entry name" value="POSSIBLE TRANSCRIPTIONAL REGULATORY PROTEIN (PROBABLY TETR-FAMILY)"/>
    <property type="match status" value="1"/>
</dbReference>
<name>A0A6I4P031_9MICO</name>
<dbReference type="GO" id="GO:0003700">
    <property type="term" value="F:DNA-binding transcription factor activity"/>
    <property type="evidence" value="ECO:0007669"/>
    <property type="project" value="TreeGrafter"/>
</dbReference>
<sequence>MARREYDMTGRSEVAARTRERLIQAAREGFFARRYDDVTLADLASAAGVSVQTLLNHFGSKEGLLLSSVEAMDDAVADLRGPVEPGDVGGAVAALVRHYEVFGDANWRFVADLDRHPRFEDFAAHARDAQRAWLEQVFGPRLPAEAGERALALDALYAATDVGTWKLLRRDLGLDAERTGEALRRLIVGQLDQQEGTEG</sequence>
<evidence type="ECO:0000313" key="4">
    <source>
        <dbReference type="EMBL" id="MWB99983.1"/>
    </source>
</evidence>
<comment type="caution">
    <text evidence="4">The sequence shown here is derived from an EMBL/GenBank/DDBJ whole genome shotgun (WGS) entry which is preliminary data.</text>
</comment>
<proteinExistence type="predicted"/>
<dbReference type="AlphaFoldDB" id="A0A6I4P031"/>
<dbReference type="SUPFAM" id="SSF46689">
    <property type="entry name" value="Homeodomain-like"/>
    <property type="match status" value="1"/>
</dbReference>
<evidence type="ECO:0000256" key="2">
    <source>
        <dbReference type="PROSITE-ProRule" id="PRU00335"/>
    </source>
</evidence>
<dbReference type="Pfam" id="PF00440">
    <property type="entry name" value="TetR_N"/>
    <property type="match status" value="1"/>
</dbReference>
<dbReference type="PROSITE" id="PS50977">
    <property type="entry name" value="HTH_TETR_2"/>
    <property type="match status" value="1"/>
</dbReference>
<dbReference type="GO" id="GO:0000976">
    <property type="term" value="F:transcription cis-regulatory region binding"/>
    <property type="evidence" value="ECO:0007669"/>
    <property type="project" value="TreeGrafter"/>
</dbReference>
<feature type="domain" description="HTH tetR-type" evidence="3">
    <location>
        <begin position="16"/>
        <end position="76"/>
    </location>
</feature>
<gene>
    <name evidence="4" type="ORF">GB864_15660</name>
</gene>
<accession>A0A6I4P031</accession>
<dbReference type="Proteomes" id="UP000438182">
    <property type="component" value="Unassembled WGS sequence"/>
</dbReference>
<evidence type="ECO:0000259" key="3">
    <source>
        <dbReference type="PROSITE" id="PS50977"/>
    </source>
</evidence>
<dbReference type="RefSeq" id="WP_160426638.1">
    <property type="nucleotide sequence ID" value="NZ_WSTA01000092.1"/>
</dbReference>
<dbReference type="Gene3D" id="1.10.357.10">
    <property type="entry name" value="Tetracycline Repressor, domain 2"/>
    <property type="match status" value="1"/>
</dbReference>
<evidence type="ECO:0000256" key="1">
    <source>
        <dbReference type="ARBA" id="ARBA00023125"/>
    </source>
</evidence>
<evidence type="ECO:0000313" key="5">
    <source>
        <dbReference type="Proteomes" id="UP000438182"/>
    </source>
</evidence>
<reference evidence="4 5" key="1">
    <citation type="submission" date="2019-12" db="EMBL/GenBank/DDBJ databases">
        <authorList>
            <person name="Kim Y.S."/>
        </authorList>
    </citation>
    <scope>NUCLEOTIDE SEQUENCE [LARGE SCALE GENOMIC DNA]</scope>
    <source>
        <strain evidence="4 5">MMS17-SY077</strain>
    </source>
</reference>
<dbReference type="InterPro" id="IPR001647">
    <property type="entry name" value="HTH_TetR"/>
</dbReference>
<keyword evidence="1 2" id="KW-0238">DNA-binding</keyword>
<feature type="DNA-binding region" description="H-T-H motif" evidence="2">
    <location>
        <begin position="39"/>
        <end position="58"/>
    </location>
</feature>
<dbReference type="InterPro" id="IPR009057">
    <property type="entry name" value="Homeodomain-like_sf"/>
</dbReference>
<dbReference type="EMBL" id="WSTA01000092">
    <property type="protein sequence ID" value="MWB99983.1"/>
    <property type="molecule type" value="Genomic_DNA"/>
</dbReference>
<organism evidence="4 5">
    <name type="scientific">Agromyces seonyuensis</name>
    <dbReference type="NCBI Taxonomy" id="2662446"/>
    <lineage>
        <taxon>Bacteria</taxon>
        <taxon>Bacillati</taxon>
        <taxon>Actinomycetota</taxon>
        <taxon>Actinomycetes</taxon>
        <taxon>Micrococcales</taxon>
        <taxon>Microbacteriaceae</taxon>
        <taxon>Agromyces</taxon>
    </lineage>
</organism>
<dbReference type="InterPro" id="IPR050109">
    <property type="entry name" value="HTH-type_TetR-like_transc_reg"/>
</dbReference>
<dbReference type="PANTHER" id="PTHR30055">
    <property type="entry name" value="HTH-TYPE TRANSCRIPTIONAL REGULATOR RUTR"/>
    <property type="match status" value="1"/>
</dbReference>
<dbReference type="PRINTS" id="PR00455">
    <property type="entry name" value="HTHTETR"/>
</dbReference>